<dbReference type="EMBL" id="JROU02002113">
    <property type="protein sequence ID" value="OEH74131.1"/>
    <property type="molecule type" value="Genomic_DNA"/>
</dbReference>
<evidence type="ECO:0000313" key="2">
    <source>
        <dbReference type="Proteomes" id="UP000095192"/>
    </source>
</evidence>
<dbReference type="VEuPathDB" id="ToxoDB:cyc_08637"/>
<reference evidence="1 2" key="1">
    <citation type="journal article" date="2016" name="BMC Genomics">
        <title>Comparative genomics reveals Cyclospora cayetanensis possesses coccidia-like metabolism and invasion components but unique surface antigens.</title>
        <authorList>
            <person name="Liu S."/>
            <person name="Wang L."/>
            <person name="Zheng H."/>
            <person name="Xu Z."/>
            <person name="Roellig D.M."/>
            <person name="Li N."/>
            <person name="Frace M.A."/>
            <person name="Tang K."/>
            <person name="Arrowood M.J."/>
            <person name="Moss D.M."/>
            <person name="Zhang L."/>
            <person name="Feng Y."/>
            <person name="Xiao L."/>
        </authorList>
    </citation>
    <scope>NUCLEOTIDE SEQUENCE [LARGE SCALE GENOMIC DNA]</scope>
    <source>
        <strain evidence="1 2">CHN_HEN01</strain>
    </source>
</reference>
<dbReference type="Proteomes" id="UP000095192">
    <property type="component" value="Unassembled WGS sequence"/>
</dbReference>
<dbReference type="InParanoid" id="A0A1D3CSF3"/>
<protein>
    <submittedName>
        <fullName evidence="1">Uncharacterized protein</fullName>
    </submittedName>
</protein>
<gene>
    <name evidence="1" type="ORF">cyc_08637</name>
</gene>
<dbReference type="VEuPathDB" id="ToxoDB:LOC34619049"/>
<evidence type="ECO:0000313" key="1">
    <source>
        <dbReference type="EMBL" id="OEH74131.1"/>
    </source>
</evidence>
<accession>A0A1D3CSF3</accession>
<organism evidence="1 2">
    <name type="scientific">Cyclospora cayetanensis</name>
    <dbReference type="NCBI Taxonomy" id="88456"/>
    <lineage>
        <taxon>Eukaryota</taxon>
        <taxon>Sar</taxon>
        <taxon>Alveolata</taxon>
        <taxon>Apicomplexa</taxon>
        <taxon>Conoidasida</taxon>
        <taxon>Coccidia</taxon>
        <taxon>Eucoccidiorida</taxon>
        <taxon>Eimeriorina</taxon>
        <taxon>Eimeriidae</taxon>
        <taxon>Cyclospora</taxon>
    </lineage>
</organism>
<comment type="caution">
    <text evidence="1">The sequence shown here is derived from an EMBL/GenBank/DDBJ whole genome shotgun (WGS) entry which is preliminary data.</text>
</comment>
<name>A0A1D3CSF3_9EIME</name>
<sequence>MSMGTLLCGLVPEHFSQPAASIAGVSVTPEGPLLLANPSPPKRSLSLHPFYRLPVGAQNGNALLQFDESKALAAFKGKRLHVSKMLRTLGTLFLHPSLTEDQTNDVLSTAKNLFAYAMTSMVSAIRRWHPSKVDSLGRVFLVVDALYCAMKVLGQDPVEQPWWSTLMFIVKYAKGNSEVSLKPARRPLQIQQVIDPLNSALRVYSKGQRPGADVVVSLKRQLICQKVFKNSKAHAWDFWREEDEKWIESEGA</sequence>
<keyword evidence="2" id="KW-1185">Reference proteome</keyword>
<proteinExistence type="predicted"/>
<dbReference type="AlphaFoldDB" id="A0A1D3CSF3"/>